<dbReference type="Pfam" id="PF20434">
    <property type="entry name" value="BD-FAE"/>
    <property type="match status" value="1"/>
</dbReference>
<evidence type="ECO:0000256" key="2">
    <source>
        <dbReference type="SAM" id="SignalP"/>
    </source>
</evidence>
<comment type="caution">
    <text evidence="4">The sequence shown here is derived from an EMBL/GenBank/DDBJ whole genome shotgun (WGS) entry which is preliminary data.</text>
</comment>
<dbReference type="Proteomes" id="UP000295075">
    <property type="component" value="Unassembled WGS sequence"/>
</dbReference>
<evidence type="ECO:0000313" key="4">
    <source>
        <dbReference type="EMBL" id="TDC34657.1"/>
    </source>
</evidence>
<dbReference type="EMBL" id="SMKA01000006">
    <property type="protein sequence ID" value="TDC34657.1"/>
    <property type="molecule type" value="Genomic_DNA"/>
</dbReference>
<dbReference type="OrthoDB" id="9803828at2"/>
<dbReference type="PANTHER" id="PTHR48081:SF13">
    <property type="entry name" value="ALPHA_BETA HYDROLASE"/>
    <property type="match status" value="1"/>
</dbReference>
<evidence type="ECO:0000313" key="5">
    <source>
        <dbReference type="Proteomes" id="UP000295075"/>
    </source>
</evidence>
<protein>
    <submittedName>
        <fullName evidence="4">Alpha/beta hydrolase</fullName>
    </submittedName>
</protein>
<gene>
    <name evidence="4" type="ORF">E1261_03275</name>
</gene>
<dbReference type="AlphaFoldDB" id="A0A4R4QGC7"/>
<name>A0A4R4QGC7_9ACTN</name>
<keyword evidence="5" id="KW-1185">Reference proteome</keyword>
<feature type="signal peptide" evidence="2">
    <location>
        <begin position="1"/>
        <end position="31"/>
    </location>
</feature>
<dbReference type="InterPro" id="IPR050300">
    <property type="entry name" value="GDXG_lipolytic_enzyme"/>
</dbReference>
<dbReference type="InterPro" id="IPR049492">
    <property type="entry name" value="BD-FAE-like_dom"/>
</dbReference>
<sequence length="345" mass="36459">MSRTSRRGTRTCLALAAAVFAGVVVAAPASAAPSSVEVEVHTDIAYAPAQPSTSRGHLLDLYVPGKYGGTKRPLLIFTGGSGWLEDDGKEVAQDIAPYFNAAGYVVAGVSTRSSVQATFPAQVHDIKAAIRWLRANALTYGIDSSRFAVMGDSSGGWTAAMAGVTGDVRHLEGTVGVTGVSSKVQAVVDLYGPADFLQMDERMLPGACAAFNQIFGLSNCHNDPRSPESLLVGCAIQECPDRVRAANPIAYVSRNDPPFLIAHGQDDTIVPHHQSELLFRALKGACVSATFYSVPGVGHSPEIVSPDNQPAAVTSTRNCRVVDPHRQPSQPTFDTIRAFLDRALG</sequence>
<feature type="chain" id="PRO_5020607303" evidence="2">
    <location>
        <begin position="32"/>
        <end position="345"/>
    </location>
</feature>
<dbReference type="Gene3D" id="3.40.50.1820">
    <property type="entry name" value="alpha/beta hydrolase"/>
    <property type="match status" value="1"/>
</dbReference>
<reference evidence="4 5" key="1">
    <citation type="submission" date="2019-03" db="EMBL/GenBank/DDBJ databases">
        <title>Draft genome sequences of novel Actinobacteria.</title>
        <authorList>
            <person name="Sahin N."/>
            <person name="Ay H."/>
            <person name="Saygin H."/>
        </authorList>
    </citation>
    <scope>NUCLEOTIDE SEQUENCE [LARGE SCALE GENOMIC DNA]</scope>
    <source>
        <strain evidence="4 5">JCM 30547</strain>
    </source>
</reference>
<feature type="domain" description="BD-FAE-like" evidence="3">
    <location>
        <begin position="59"/>
        <end position="282"/>
    </location>
</feature>
<dbReference type="GO" id="GO:0016787">
    <property type="term" value="F:hydrolase activity"/>
    <property type="evidence" value="ECO:0007669"/>
    <property type="project" value="UniProtKB-KW"/>
</dbReference>
<evidence type="ECO:0000256" key="1">
    <source>
        <dbReference type="ARBA" id="ARBA00022801"/>
    </source>
</evidence>
<evidence type="ECO:0000259" key="3">
    <source>
        <dbReference type="Pfam" id="PF20434"/>
    </source>
</evidence>
<keyword evidence="2" id="KW-0732">Signal</keyword>
<dbReference type="PANTHER" id="PTHR48081">
    <property type="entry name" value="AB HYDROLASE SUPERFAMILY PROTEIN C4A8.06C"/>
    <property type="match status" value="1"/>
</dbReference>
<proteinExistence type="predicted"/>
<organism evidence="4 5">
    <name type="scientific">Kribbella albertanoniae</name>
    <dbReference type="NCBI Taxonomy" id="1266829"/>
    <lineage>
        <taxon>Bacteria</taxon>
        <taxon>Bacillati</taxon>
        <taxon>Actinomycetota</taxon>
        <taxon>Actinomycetes</taxon>
        <taxon>Propionibacteriales</taxon>
        <taxon>Kribbellaceae</taxon>
        <taxon>Kribbella</taxon>
    </lineage>
</organism>
<dbReference type="InterPro" id="IPR029058">
    <property type="entry name" value="AB_hydrolase_fold"/>
</dbReference>
<accession>A0A4R4QGC7</accession>
<keyword evidence="1 4" id="KW-0378">Hydrolase</keyword>
<dbReference type="SUPFAM" id="SSF53474">
    <property type="entry name" value="alpha/beta-Hydrolases"/>
    <property type="match status" value="1"/>
</dbReference>